<evidence type="ECO:0000313" key="4">
    <source>
        <dbReference type="Proteomes" id="UP000321822"/>
    </source>
</evidence>
<dbReference type="OrthoDB" id="7178350at2"/>
<evidence type="ECO:0000313" key="3">
    <source>
        <dbReference type="EMBL" id="TWX67276.1"/>
    </source>
</evidence>
<feature type="binding site" evidence="2">
    <location>
        <begin position="15"/>
        <end position="18"/>
    </location>
    <ligand>
        <name>FAD</name>
        <dbReference type="ChEBI" id="CHEBI:57692"/>
    </ligand>
</feature>
<dbReference type="RefSeq" id="WP_011044487.1">
    <property type="nucleotide sequence ID" value="NZ_VOLT01000006.1"/>
</dbReference>
<feature type="binding site" evidence="2">
    <location>
        <position position="342"/>
    </location>
    <ligand>
        <name>FAD</name>
        <dbReference type="ChEBI" id="CHEBI:57692"/>
    </ligand>
</feature>
<keyword evidence="2" id="KW-0274">FAD</keyword>
<feature type="binding site" evidence="2">
    <location>
        <position position="338"/>
    </location>
    <ligand>
        <name>L-tryptophan</name>
        <dbReference type="ChEBI" id="CHEBI:57912"/>
    </ligand>
</feature>
<reference evidence="3 4" key="1">
    <citation type="submission" date="2019-07" db="EMBL/GenBank/DDBJ databases">
        <title>Genomes of sea-ice associated Colwellia species.</title>
        <authorList>
            <person name="Bowman J.P."/>
        </authorList>
    </citation>
    <scope>NUCLEOTIDE SEQUENCE [LARGE SCALE GENOMIC DNA]</scope>
    <source>
        <strain evidence="3 4">ACAM 459</strain>
    </source>
</reference>
<gene>
    <name evidence="3" type="ORF">ESZ36_13330</name>
</gene>
<evidence type="ECO:0000256" key="2">
    <source>
        <dbReference type="PIRSR" id="PIRSR011396-2"/>
    </source>
</evidence>
<organism evidence="3 4">
    <name type="scientific">Colwellia demingiae</name>
    <dbReference type="NCBI Taxonomy" id="89401"/>
    <lineage>
        <taxon>Bacteria</taxon>
        <taxon>Pseudomonadati</taxon>
        <taxon>Pseudomonadota</taxon>
        <taxon>Gammaproteobacteria</taxon>
        <taxon>Alteromonadales</taxon>
        <taxon>Colwelliaceae</taxon>
        <taxon>Colwellia</taxon>
    </lineage>
</organism>
<name>A0A5C6QE34_9GAMM</name>
<dbReference type="InterPro" id="IPR036188">
    <property type="entry name" value="FAD/NAD-bd_sf"/>
</dbReference>
<dbReference type="PANTHER" id="PTHR43747">
    <property type="entry name" value="FAD-BINDING PROTEIN"/>
    <property type="match status" value="1"/>
</dbReference>
<dbReference type="GO" id="GO:0004497">
    <property type="term" value="F:monooxygenase activity"/>
    <property type="evidence" value="ECO:0007669"/>
    <property type="project" value="InterPro"/>
</dbReference>
<evidence type="ECO:0000256" key="1">
    <source>
        <dbReference type="PIRSR" id="PIRSR011396-1"/>
    </source>
</evidence>
<dbReference type="Proteomes" id="UP000321822">
    <property type="component" value="Unassembled WGS sequence"/>
</dbReference>
<dbReference type="InterPro" id="IPR006905">
    <property type="entry name" value="Flavin_halogenase"/>
</dbReference>
<keyword evidence="2" id="KW-0547">Nucleotide-binding</keyword>
<dbReference type="InterPro" id="IPR033856">
    <property type="entry name" value="Trp_halogen"/>
</dbReference>
<keyword evidence="2" id="KW-0285">Flavoprotein</keyword>
<feature type="binding site" evidence="2">
    <location>
        <position position="80"/>
    </location>
    <ligand>
        <name>7-chloro-L-tryptophan</name>
        <dbReference type="ChEBI" id="CHEBI:58713"/>
    </ligand>
</feature>
<keyword evidence="4" id="KW-1185">Reference proteome</keyword>
<protein>
    <submittedName>
        <fullName evidence="3">Tryptophan 7-halogenase</fullName>
    </submittedName>
</protein>
<feature type="binding site" evidence="2">
    <location>
        <position position="329"/>
    </location>
    <ligand>
        <name>FAD</name>
        <dbReference type="ChEBI" id="CHEBI:57692"/>
    </ligand>
</feature>
<feature type="active site" evidence="1">
    <location>
        <position position="80"/>
    </location>
</feature>
<dbReference type="PANTHER" id="PTHR43747:SF4">
    <property type="entry name" value="FLAVIN-DEPENDENT TRYPTOPHAN HALOGENASE"/>
    <property type="match status" value="1"/>
</dbReference>
<dbReference type="AlphaFoldDB" id="A0A5C6QE34"/>
<dbReference type="Pfam" id="PF04820">
    <property type="entry name" value="Trp_halogenase"/>
    <property type="match status" value="1"/>
</dbReference>
<accession>A0A5C6QE34</accession>
<dbReference type="SUPFAM" id="SSF51905">
    <property type="entry name" value="FAD/NAD(P)-binding domain"/>
    <property type="match status" value="1"/>
</dbReference>
<comment type="caution">
    <text evidence="3">The sequence shown here is derived from an EMBL/GenBank/DDBJ whole genome shotgun (WGS) entry which is preliminary data.</text>
</comment>
<dbReference type="GO" id="GO:0000166">
    <property type="term" value="F:nucleotide binding"/>
    <property type="evidence" value="ECO:0007669"/>
    <property type="project" value="UniProtKB-KW"/>
</dbReference>
<dbReference type="EMBL" id="VOLT01000006">
    <property type="protein sequence ID" value="TWX67276.1"/>
    <property type="molecule type" value="Genomic_DNA"/>
</dbReference>
<sequence>MNNLSEVKNVVIAGGGTAGWMAATALAKLIGNNLNITLVESDEISTVGVGEATIPPLLTFHKMLKINEAEFMSSVNATFKLGINFENWKDNDSEYFHSFGTTGRDCWATTFLQFYNRSKKEGYQAKYEEYCLELQAGLNEKFAHLPNSGLKYAYHMDATLYAKFLRKLSEKNGVKRIEGKIEQVNIDEKSGFIKSLTLLSGVTIEGDLFIDCTGFRGVLIEQALHTGYDDWSHWLPCDRAVAVQTESTEEPKPYTRSIAHESGWQWKIPLQNRTGNGLVYCSKYLNDENAEKLLLENVEGKTLKKPLFIKFTPGQRRKHWNKNCVALGLSSGFIEPLESTSIHLIQRGIIRLMQMFPKMGITDSVINEYNYQSEEEIRYIRDFIILHYHVTNRNDSTFWRYCSKMDVPSSLSHRIELFKEHGYVFKAPWDLFAENSWVQVMLGQGLSPQNHHPIADMMSTNEQDMFLNGIKNSIEQTVKSLPTHKQYLDQYCNSKA</sequence>
<dbReference type="InterPro" id="IPR050816">
    <property type="entry name" value="Flavin-dep_Halogenase_NPB"/>
</dbReference>
<dbReference type="FunFam" id="3.50.50.60:FF:000280">
    <property type="entry name" value="Tryptophan halogenase"/>
    <property type="match status" value="1"/>
</dbReference>
<dbReference type="Gene3D" id="3.50.50.60">
    <property type="entry name" value="FAD/NAD(P)-binding domain"/>
    <property type="match status" value="1"/>
</dbReference>
<proteinExistence type="predicted"/>
<dbReference type="PIRSF" id="PIRSF011396">
    <property type="entry name" value="Trp_halogenase"/>
    <property type="match status" value="1"/>
</dbReference>